<dbReference type="RefSeq" id="XP_056048199.1">
    <property type="nucleotide sequence ID" value="XM_056192729.1"/>
</dbReference>
<dbReference type="EMBL" id="JAJHUN010000011">
    <property type="protein sequence ID" value="KAJ4144529.1"/>
    <property type="molecule type" value="Genomic_DNA"/>
</dbReference>
<sequence length="69" mass="7860">MHWRTIYADFWSKLAKLQNALFQSRATLLITRVCVCVCVCSSPFYSERPTPNKRGAELADTLQGPGWLI</sequence>
<dbReference type="KEGG" id="amus:LMH87_003410"/>
<dbReference type="Proteomes" id="UP001144673">
    <property type="component" value="Chromosome 2"/>
</dbReference>
<dbReference type="GeneID" id="80890569"/>
<protein>
    <submittedName>
        <fullName evidence="1">Uncharacterized protein</fullName>
    </submittedName>
</protein>
<accession>A0A9W8Q1W1</accession>
<dbReference type="AlphaFoldDB" id="A0A9W8Q1W1"/>
<name>A0A9W8Q1W1_AKAMU</name>
<gene>
    <name evidence="1" type="ORF">LMH87_003410</name>
</gene>
<comment type="caution">
    <text evidence="1">The sequence shown here is derived from an EMBL/GenBank/DDBJ whole genome shotgun (WGS) entry which is preliminary data.</text>
</comment>
<organism evidence="1 2">
    <name type="scientific">Akanthomyces muscarius</name>
    <name type="common">Entomopathogenic fungus</name>
    <name type="synonym">Lecanicillium muscarium</name>
    <dbReference type="NCBI Taxonomy" id="2231603"/>
    <lineage>
        <taxon>Eukaryota</taxon>
        <taxon>Fungi</taxon>
        <taxon>Dikarya</taxon>
        <taxon>Ascomycota</taxon>
        <taxon>Pezizomycotina</taxon>
        <taxon>Sordariomycetes</taxon>
        <taxon>Hypocreomycetidae</taxon>
        <taxon>Hypocreales</taxon>
        <taxon>Cordycipitaceae</taxon>
        <taxon>Akanthomyces</taxon>
    </lineage>
</organism>
<proteinExistence type="predicted"/>
<keyword evidence="2" id="KW-1185">Reference proteome</keyword>
<reference evidence="1" key="1">
    <citation type="journal article" date="2023" name="Access Microbiol">
        <title>De-novo genome assembly for Akanthomyces muscarius, a biocontrol agent of insect agricultural pests.</title>
        <authorList>
            <person name="Erdos Z."/>
            <person name="Studholme D.J."/>
            <person name="Raymond B."/>
            <person name="Sharma M."/>
        </authorList>
    </citation>
    <scope>NUCLEOTIDE SEQUENCE</scope>
    <source>
        <strain evidence="1">Ve6</strain>
    </source>
</reference>
<evidence type="ECO:0000313" key="1">
    <source>
        <dbReference type="EMBL" id="KAJ4144529.1"/>
    </source>
</evidence>
<evidence type="ECO:0000313" key="2">
    <source>
        <dbReference type="Proteomes" id="UP001144673"/>
    </source>
</evidence>